<keyword evidence="6" id="KW-0808">Transferase</keyword>
<comment type="catalytic activity">
    <reaction evidence="6">
        <text>S-ubiquitinyl-[E2 ubiquitin-conjugating enzyme]-L-cysteine + [acceptor protein]-L-lysine = [E2 ubiquitin-conjugating enzyme]-L-cysteine + N(6)-ubiquitinyl-[acceptor protein]-L-lysine.</text>
        <dbReference type="EC" id="2.3.2.27"/>
    </reaction>
</comment>
<dbReference type="GO" id="GO:0016567">
    <property type="term" value="P:protein ubiquitination"/>
    <property type="evidence" value="ECO:0007669"/>
    <property type="project" value="UniProtKB-UniRule"/>
</dbReference>
<dbReference type="PANTHER" id="PTHR23163">
    <property type="entry name" value="RING FINGER PROTEIN-RELATED"/>
    <property type="match status" value="1"/>
</dbReference>
<evidence type="ECO:0000256" key="2">
    <source>
        <dbReference type="ARBA" id="ARBA00022723"/>
    </source>
</evidence>
<dbReference type="PANTHER" id="PTHR23163:SF2">
    <property type="entry name" value="E3 UBIQUITIN-PROTEIN LIGASE BRE1A"/>
    <property type="match status" value="1"/>
</dbReference>
<dbReference type="GO" id="GO:0033503">
    <property type="term" value="C:HULC complex"/>
    <property type="evidence" value="ECO:0007669"/>
    <property type="project" value="TreeGrafter"/>
</dbReference>
<evidence type="ECO:0000256" key="7">
    <source>
        <dbReference type="SAM" id="MobiDB-lite"/>
    </source>
</evidence>
<dbReference type="InterPro" id="IPR013956">
    <property type="entry name" value="E3_ubiquit_lig_Bre1"/>
</dbReference>
<dbReference type="EC" id="2.3.2.27" evidence="6"/>
<keyword evidence="3 6" id="KW-0863">Zinc-finger</keyword>
<sequence length="138" mass="15118">MSGQKRAADPCSSSSSVPPEKRREREVEDGGEGAGVGVGGSSTAVETVIKLGGVSNSEEQDVKALMVKNRKLGEALDQRQVIEDELRERAEKLETRQATDDASLLILNRYWNQFDENIRLIGRRYDQSGTSGAHELSI</sequence>
<keyword evidence="5 6" id="KW-0539">Nucleus</keyword>
<comment type="caution">
    <text evidence="8">The sequence shown here is derived from an EMBL/GenBank/DDBJ whole genome shotgun (WGS) entry which is preliminary data.</text>
</comment>
<comment type="subcellular location">
    <subcellularLocation>
        <location evidence="1 6">Nucleus</location>
    </subcellularLocation>
</comment>
<name>A0A9D3RZZ9_ANGAN</name>
<dbReference type="GO" id="GO:0061630">
    <property type="term" value="F:ubiquitin protein ligase activity"/>
    <property type="evidence" value="ECO:0007669"/>
    <property type="project" value="UniProtKB-EC"/>
</dbReference>
<keyword evidence="4 6" id="KW-0862">Zinc</keyword>
<evidence type="ECO:0000256" key="1">
    <source>
        <dbReference type="ARBA" id="ARBA00004123"/>
    </source>
</evidence>
<protein>
    <recommendedName>
        <fullName evidence="6">E3 ubiquitin protein ligase</fullName>
        <ecNumber evidence="6">2.3.2.27</ecNumber>
    </recommendedName>
</protein>
<comment type="pathway">
    <text evidence="6">Protein modification; protein ubiquitination.</text>
</comment>
<gene>
    <name evidence="8" type="ORF">ANANG_G00138760</name>
</gene>
<evidence type="ECO:0000256" key="6">
    <source>
        <dbReference type="RuleBase" id="RU365038"/>
    </source>
</evidence>
<dbReference type="GO" id="GO:0006325">
    <property type="term" value="P:chromatin organization"/>
    <property type="evidence" value="ECO:0007669"/>
    <property type="project" value="UniProtKB-KW"/>
</dbReference>
<evidence type="ECO:0000313" key="9">
    <source>
        <dbReference type="Proteomes" id="UP001044222"/>
    </source>
</evidence>
<dbReference type="GO" id="GO:0005634">
    <property type="term" value="C:nucleus"/>
    <property type="evidence" value="ECO:0007669"/>
    <property type="project" value="UniProtKB-SubCell"/>
</dbReference>
<evidence type="ECO:0000256" key="4">
    <source>
        <dbReference type="ARBA" id="ARBA00022833"/>
    </source>
</evidence>
<keyword evidence="6" id="KW-0156">Chromatin regulator</keyword>
<keyword evidence="6" id="KW-0833">Ubl conjugation pathway</keyword>
<dbReference type="Proteomes" id="UP001044222">
    <property type="component" value="Chromosome 7"/>
</dbReference>
<evidence type="ECO:0000256" key="3">
    <source>
        <dbReference type="ARBA" id="ARBA00022771"/>
    </source>
</evidence>
<comment type="similarity">
    <text evidence="6">Belongs to the BRE1 family.</text>
</comment>
<evidence type="ECO:0000313" key="8">
    <source>
        <dbReference type="EMBL" id="KAG5845412.1"/>
    </source>
</evidence>
<keyword evidence="2 6" id="KW-0479">Metal-binding</keyword>
<evidence type="ECO:0000256" key="5">
    <source>
        <dbReference type="ARBA" id="ARBA00023242"/>
    </source>
</evidence>
<keyword evidence="6" id="KW-0175">Coiled coil</keyword>
<proteinExistence type="inferred from homology"/>
<feature type="region of interest" description="Disordered" evidence="7">
    <location>
        <begin position="1"/>
        <end position="40"/>
    </location>
</feature>
<feature type="compositionally biased region" description="Basic and acidic residues" evidence="7">
    <location>
        <begin position="19"/>
        <end position="28"/>
    </location>
</feature>
<reference evidence="8" key="1">
    <citation type="submission" date="2021-01" db="EMBL/GenBank/DDBJ databases">
        <title>A chromosome-scale assembly of European eel, Anguilla anguilla.</title>
        <authorList>
            <person name="Henkel C."/>
            <person name="Jong-Raadsen S.A."/>
            <person name="Dufour S."/>
            <person name="Weltzien F.-A."/>
            <person name="Palstra A.P."/>
            <person name="Pelster B."/>
            <person name="Spaink H.P."/>
            <person name="Van Den Thillart G.E."/>
            <person name="Jansen H."/>
            <person name="Zahm M."/>
            <person name="Klopp C."/>
            <person name="Cedric C."/>
            <person name="Louis A."/>
            <person name="Berthelot C."/>
            <person name="Parey E."/>
            <person name="Roest Crollius H."/>
            <person name="Montfort J."/>
            <person name="Robinson-Rechavi M."/>
            <person name="Bucao C."/>
            <person name="Bouchez O."/>
            <person name="Gislard M."/>
            <person name="Lluch J."/>
            <person name="Milhes M."/>
            <person name="Lampietro C."/>
            <person name="Lopez Roques C."/>
            <person name="Donnadieu C."/>
            <person name="Braasch I."/>
            <person name="Desvignes T."/>
            <person name="Postlethwait J."/>
            <person name="Bobe J."/>
            <person name="Guiguen Y."/>
            <person name="Dirks R."/>
        </authorList>
    </citation>
    <scope>NUCLEOTIDE SEQUENCE</scope>
    <source>
        <strain evidence="8">Tag_6206</strain>
        <tissue evidence="8">Liver</tissue>
    </source>
</reference>
<accession>A0A9D3RZZ9</accession>
<dbReference type="AlphaFoldDB" id="A0A9D3RZZ9"/>
<dbReference type="GO" id="GO:0008270">
    <property type="term" value="F:zinc ion binding"/>
    <property type="evidence" value="ECO:0007669"/>
    <property type="project" value="UniProtKB-KW"/>
</dbReference>
<dbReference type="EMBL" id="JAFIRN010000007">
    <property type="protein sequence ID" value="KAG5845412.1"/>
    <property type="molecule type" value="Genomic_DNA"/>
</dbReference>
<organism evidence="8 9">
    <name type="scientific">Anguilla anguilla</name>
    <name type="common">European freshwater eel</name>
    <name type="synonym">Muraena anguilla</name>
    <dbReference type="NCBI Taxonomy" id="7936"/>
    <lineage>
        <taxon>Eukaryota</taxon>
        <taxon>Metazoa</taxon>
        <taxon>Chordata</taxon>
        <taxon>Craniata</taxon>
        <taxon>Vertebrata</taxon>
        <taxon>Euteleostomi</taxon>
        <taxon>Actinopterygii</taxon>
        <taxon>Neopterygii</taxon>
        <taxon>Teleostei</taxon>
        <taxon>Anguilliformes</taxon>
        <taxon>Anguillidae</taxon>
        <taxon>Anguilla</taxon>
    </lineage>
</organism>
<keyword evidence="9" id="KW-1185">Reference proteome</keyword>